<reference evidence="2 3" key="1">
    <citation type="submission" date="2018-07" db="EMBL/GenBank/DDBJ databases">
        <title>Genomic Encyclopedia of Type Strains, Phase IV (KMG-IV): sequencing the most valuable type-strain genomes for metagenomic binning, comparative biology and taxonomic classification.</title>
        <authorList>
            <person name="Goeker M."/>
        </authorList>
    </citation>
    <scope>NUCLEOTIDE SEQUENCE [LARGE SCALE GENOMIC DNA]</scope>
    <source>
        <strain evidence="2 3">DSM 4134</strain>
    </source>
</reference>
<dbReference type="RefSeq" id="WP_115866972.1">
    <property type="nucleotide sequence ID" value="NZ_QREG01000003.1"/>
</dbReference>
<keyword evidence="3" id="KW-1185">Reference proteome</keyword>
<comment type="caution">
    <text evidence="2">The sequence shown here is derived from an EMBL/GenBank/DDBJ whole genome shotgun (WGS) entry which is preliminary data.</text>
</comment>
<evidence type="ECO:0000313" key="3">
    <source>
        <dbReference type="Proteomes" id="UP000256779"/>
    </source>
</evidence>
<name>A0A3D9L857_MARFU</name>
<dbReference type="AlphaFoldDB" id="A0A3D9L857"/>
<proteinExistence type="predicted"/>
<evidence type="ECO:0000313" key="2">
    <source>
        <dbReference type="EMBL" id="REE01693.1"/>
    </source>
</evidence>
<feature type="compositionally biased region" description="Polar residues" evidence="1">
    <location>
        <begin position="385"/>
        <end position="394"/>
    </location>
</feature>
<dbReference type="Proteomes" id="UP000256779">
    <property type="component" value="Unassembled WGS sequence"/>
</dbReference>
<feature type="compositionally biased region" description="Acidic residues" evidence="1">
    <location>
        <begin position="324"/>
        <end position="360"/>
    </location>
</feature>
<protein>
    <submittedName>
        <fullName evidence="2">Uncharacterized protein</fullName>
    </submittedName>
</protein>
<accession>A0A3D9L857</accession>
<gene>
    <name evidence="2" type="ORF">C7460_103210</name>
</gene>
<organism evidence="2 3">
    <name type="scientific">Marinoscillum furvescens DSM 4134</name>
    <dbReference type="NCBI Taxonomy" id="1122208"/>
    <lineage>
        <taxon>Bacteria</taxon>
        <taxon>Pseudomonadati</taxon>
        <taxon>Bacteroidota</taxon>
        <taxon>Cytophagia</taxon>
        <taxon>Cytophagales</taxon>
        <taxon>Reichenbachiellaceae</taxon>
        <taxon>Marinoscillum</taxon>
    </lineage>
</organism>
<dbReference type="OrthoDB" id="1100725at2"/>
<dbReference type="EMBL" id="QREG01000003">
    <property type="protein sequence ID" value="REE01693.1"/>
    <property type="molecule type" value="Genomic_DNA"/>
</dbReference>
<feature type="compositionally biased region" description="Acidic residues" evidence="1">
    <location>
        <begin position="241"/>
        <end position="271"/>
    </location>
</feature>
<feature type="region of interest" description="Disordered" evidence="1">
    <location>
        <begin position="232"/>
        <end position="394"/>
    </location>
</feature>
<evidence type="ECO:0000256" key="1">
    <source>
        <dbReference type="SAM" id="MobiDB-lite"/>
    </source>
</evidence>
<sequence length="483" mass="56254">MQRKLNDEFIREYSEEFSEKITSSFFENTDKISGKDILTATPSKQVNFFVLKILFRKWQEEMKQLESPFFNYKAPEVRKAMVQFMNTLSQHIEVGPDHYKLMLEEAVANSLLLATDPASYLMLEFDELDVPQVNEKITKPILKYLRLHKDTISAFFERNNRLNIDDFLDAIPEYFEDVQVQDAVDEELQRLSEIVPISEEDIFITENFVNPLDEDDDEEFPGFAEDLIEEEETVAPIAPEPETEEPEAFEDEEEAHAEQQDTEDTYEEESYEPPKSSRATKGLAIARTVEPDPEPDEEAAEAANHEEEELQEHEETEFQPTSEPVEEEIPQEEDTYEQEETDEPESDEDSQEENIQEEETVAQQEPTSEEADDASVNENYEAPQATINDRFSEENNTLADKMEKRKVNSIMEAISVNHRYMFTKELFDGDRDAFTNTVDELEACDSFDDAVEMLVQNYAKPRDWDMNSDEVKELLKVVFRKFR</sequence>
<feature type="compositionally biased region" description="Acidic residues" evidence="1">
    <location>
        <begin position="291"/>
        <end position="317"/>
    </location>
</feature>